<dbReference type="EMBL" id="MSKI01000138">
    <property type="protein sequence ID" value="OLO49408.1"/>
    <property type="molecule type" value="Genomic_DNA"/>
</dbReference>
<dbReference type="AlphaFoldDB" id="A0A1Q8VMV5"/>
<sequence>MKDTAGYRRPGASGLKITEINYGNWLALGSQVKADTAAEEILGQAPTRSNALAHRPLMTSAASRCSQVDVRRRTHRGPGPVLDFPRHRIGHASVDDHLGLARTRCFLSTQGLLVSSNG</sequence>
<evidence type="ECO:0008006" key="4">
    <source>
        <dbReference type="Google" id="ProtNLM"/>
    </source>
</evidence>
<reference evidence="2 3" key="1">
    <citation type="submission" date="2016-12" db="EMBL/GenBank/DDBJ databases">
        <title>Genomic comparison of strains in the 'Actinomyces naeslundii' group.</title>
        <authorList>
            <person name="Mughal S.R."/>
            <person name="Do T."/>
            <person name="Gilbert S.C."/>
            <person name="Witherden E.A."/>
            <person name="Didelot X."/>
            <person name="Beighton D."/>
        </authorList>
    </citation>
    <scope>NUCLEOTIDE SEQUENCE [LARGE SCALE GENOMIC DNA]</scope>
    <source>
        <strain evidence="2 3">S24V</strain>
    </source>
</reference>
<accession>A0A1Q8VMV5</accession>
<evidence type="ECO:0000313" key="3">
    <source>
        <dbReference type="Proteomes" id="UP000186855"/>
    </source>
</evidence>
<comment type="caution">
    <text evidence="2">The sequence shown here is derived from an EMBL/GenBank/DDBJ whole genome shotgun (WGS) entry which is preliminary data.</text>
</comment>
<name>A0A1Q8VMV5_9ACTO</name>
<dbReference type="Proteomes" id="UP000186855">
    <property type="component" value="Unassembled WGS sequence"/>
</dbReference>
<feature type="region of interest" description="Disordered" evidence="1">
    <location>
        <begin position="63"/>
        <end position="84"/>
    </location>
</feature>
<evidence type="ECO:0000256" key="1">
    <source>
        <dbReference type="SAM" id="MobiDB-lite"/>
    </source>
</evidence>
<proteinExistence type="predicted"/>
<evidence type="ECO:0000313" key="2">
    <source>
        <dbReference type="EMBL" id="OLO49408.1"/>
    </source>
</evidence>
<protein>
    <recommendedName>
        <fullName evidence="4">Aldo/keto reductase</fullName>
    </recommendedName>
</protein>
<gene>
    <name evidence="2" type="ORF">BKH30_10755</name>
</gene>
<organism evidence="2 3">
    <name type="scientific">Actinomyces oris</name>
    <dbReference type="NCBI Taxonomy" id="544580"/>
    <lineage>
        <taxon>Bacteria</taxon>
        <taxon>Bacillati</taxon>
        <taxon>Actinomycetota</taxon>
        <taxon>Actinomycetes</taxon>
        <taxon>Actinomycetales</taxon>
        <taxon>Actinomycetaceae</taxon>
        <taxon>Actinomyces</taxon>
    </lineage>
</organism>